<dbReference type="Gramene" id="TuG1812G0100004118.01.T01">
    <property type="protein sequence ID" value="TuG1812G0100004118.01.T01.cds416867"/>
    <property type="gene ID" value="TuG1812G0100004118.01"/>
</dbReference>
<dbReference type="InterPro" id="IPR007145">
    <property type="entry name" value="MAP65_Ase1_PRC1"/>
</dbReference>
<dbReference type="EnsemblPlants" id="TuG1812G0100004118.01.T01">
    <property type="protein sequence ID" value="TuG1812G0100004118.01.T01.cds416867"/>
    <property type="gene ID" value="TuG1812G0100004118.01"/>
</dbReference>
<proteinExistence type="inferred from homology"/>
<reference evidence="4" key="1">
    <citation type="journal article" date="2013" name="Nature">
        <title>Draft genome of the wheat A-genome progenitor Triticum urartu.</title>
        <authorList>
            <person name="Ling H.Q."/>
            <person name="Zhao S."/>
            <person name="Liu D."/>
            <person name="Wang J."/>
            <person name="Sun H."/>
            <person name="Zhang C."/>
            <person name="Fan H."/>
            <person name="Li D."/>
            <person name="Dong L."/>
            <person name="Tao Y."/>
            <person name="Gao C."/>
            <person name="Wu H."/>
            <person name="Li Y."/>
            <person name="Cui Y."/>
            <person name="Guo X."/>
            <person name="Zheng S."/>
            <person name="Wang B."/>
            <person name="Yu K."/>
            <person name="Liang Q."/>
            <person name="Yang W."/>
            <person name="Lou X."/>
            <person name="Chen J."/>
            <person name="Feng M."/>
            <person name="Jian J."/>
            <person name="Zhang X."/>
            <person name="Luo G."/>
            <person name="Jiang Y."/>
            <person name="Liu J."/>
            <person name="Wang Z."/>
            <person name="Sha Y."/>
            <person name="Zhang B."/>
            <person name="Wu H."/>
            <person name="Tang D."/>
            <person name="Shen Q."/>
            <person name="Xue P."/>
            <person name="Zou S."/>
            <person name="Wang X."/>
            <person name="Liu X."/>
            <person name="Wang F."/>
            <person name="Yang Y."/>
            <person name="An X."/>
            <person name="Dong Z."/>
            <person name="Zhang K."/>
            <person name="Zhang X."/>
            <person name="Luo M.C."/>
            <person name="Dvorak J."/>
            <person name="Tong Y."/>
            <person name="Wang J."/>
            <person name="Yang H."/>
            <person name="Li Z."/>
            <person name="Wang D."/>
            <person name="Zhang A."/>
            <person name="Wang J."/>
        </authorList>
    </citation>
    <scope>NUCLEOTIDE SEQUENCE</scope>
    <source>
        <strain evidence="4">cv. G1812</strain>
    </source>
</reference>
<evidence type="ECO:0000313" key="4">
    <source>
        <dbReference type="Proteomes" id="UP000015106"/>
    </source>
</evidence>
<dbReference type="AlphaFoldDB" id="A0A8R7K452"/>
<dbReference type="Proteomes" id="UP000015106">
    <property type="component" value="Chromosome 1"/>
</dbReference>
<dbReference type="GO" id="GO:0005737">
    <property type="term" value="C:cytoplasm"/>
    <property type="evidence" value="ECO:0007669"/>
    <property type="project" value="TreeGrafter"/>
</dbReference>
<keyword evidence="4" id="KW-1185">Reference proteome</keyword>
<protein>
    <submittedName>
        <fullName evidence="3">Uncharacterized protein</fullName>
    </submittedName>
</protein>
<comment type="similarity">
    <text evidence="1">Belongs to the MAP65/ASE1 family.</text>
</comment>
<name>A0A8R7K452_TRIUA</name>
<sequence>NFSALVQQDKSYVSLKEQLVAVVPVLAELECKTQERIMQYYDIQSQIEKIWSELSEHIDQGDNVNIPATDEHDLSARKLNSYQAQLRAMQR</sequence>
<accession>A0A8R7K452</accession>
<dbReference type="PANTHER" id="PTHR19321">
    <property type="entry name" value="PROTEIN REGULATOR OF CYTOKINESIS 1 PRC1-RELATED"/>
    <property type="match status" value="1"/>
</dbReference>
<organism evidence="3 4">
    <name type="scientific">Triticum urartu</name>
    <name type="common">Red wild einkorn</name>
    <name type="synonym">Crithodium urartu</name>
    <dbReference type="NCBI Taxonomy" id="4572"/>
    <lineage>
        <taxon>Eukaryota</taxon>
        <taxon>Viridiplantae</taxon>
        <taxon>Streptophyta</taxon>
        <taxon>Embryophyta</taxon>
        <taxon>Tracheophyta</taxon>
        <taxon>Spermatophyta</taxon>
        <taxon>Magnoliopsida</taxon>
        <taxon>Liliopsida</taxon>
        <taxon>Poales</taxon>
        <taxon>Poaceae</taxon>
        <taxon>BOP clade</taxon>
        <taxon>Pooideae</taxon>
        <taxon>Triticodae</taxon>
        <taxon>Triticeae</taxon>
        <taxon>Triticinae</taxon>
        <taxon>Triticum</taxon>
    </lineage>
</organism>
<reference evidence="3" key="3">
    <citation type="submission" date="2022-06" db="UniProtKB">
        <authorList>
            <consortium name="EnsemblPlants"/>
        </authorList>
    </citation>
    <scope>IDENTIFICATION</scope>
</reference>
<dbReference type="PANTHER" id="PTHR19321:SF0">
    <property type="entry name" value="65-KDA MICROTUBULE-ASSOCIATED PROTEIN 6"/>
    <property type="match status" value="1"/>
</dbReference>
<dbReference type="GO" id="GO:0000226">
    <property type="term" value="P:microtubule cytoskeleton organization"/>
    <property type="evidence" value="ECO:0007669"/>
    <property type="project" value="InterPro"/>
</dbReference>
<keyword evidence="2" id="KW-0493">Microtubule</keyword>
<dbReference type="GO" id="GO:0005819">
    <property type="term" value="C:spindle"/>
    <property type="evidence" value="ECO:0007669"/>
    <property type="project" value="TreeGrafter"/>
</dbReference>
<dbReference type="GO" id="GO:0008017">
    <property type="term" value="F:microtubule binding"/>
    <property type="evidence" value="ECO:0007669"/>
    <property type="project" value="InterPro"/>
</dbReference>
<dbReference type="GO" id="GO:0005874">
    <property type="term" value="C:microtubule"/>
    <property type="evidence" value="ECO:0007669"/>
    <property type="project" value="UniProtKB-KW"/>
</dbReference>
<evidence type="ECO:0000256" key="2">
    <source>
        <dbReference type="ARBA" id="ARBA00022701"/>
    </source>
</evidence>
<evidence type="ECO:0000313" key="3">
    <source>
        <dbReference type="EnsemblPlants" id="TuG1812G0100004118.01.T01.cds416867"/>
    </source>
</evidence>
<reference evidence="3" key="2">
    <citation type="submission" date="2018-03" db="EMBL/GenBank/DDBJ databases">
        <title>The Triticum urartu genome reveals the dynamic nature of wheat genome evolution.</title>
        <authorList>
            <person name="Ling H."/>
            <person name="Ma B."/>
            <person name="Shi X."/>
            <person name="Liu H."/>
            <person name="Dong L."/>
            <person name="Sun H."/>
            <person name="Cao Y."/>
            <person name="Gao Q."/>
            <person name="Zheng S."/>
            <person name="Li Y."/>
            <person name="Yu Y."/>
            <person name="Du H."/>
            <person name="Qi M."/>
            <person name="Li Y."/>
            <person name="Yu H."/>
            <person name="Cui Y."/>
            <person name="Wang N."/>
            <person name="Chen C."/>
            <person name="Wu H."/>
            <person name="Zhao Y."/>
            <person name="Zhang J."/>
            <person name="Li Y."/>
            <person name="Zhou W."/>
            <person name="Zhang B."/>
            <person name="Hu W."/>
            <person name="Eijk M."/>
            <person name="Tang J."/>
            <person name="Witsenboer H."/>
            <person name="Zhao S."/>
            <person name="Li Z."/>
            <person name="Zhang A."/>
            <person name="Wang D."/>
            <person name="Liang C."/>
        </authorList>
    </citation>
    <scope>NUCLEOTIDE SEQUENCE [LARGE SCALE GENOMIC DNA]</scope>
    <source>
        <strain evidence="3">cv. G1812</strain>
    </source>
</reference>
<evidence type="ECO:0000256" key="1">
    <source>
        <dbReference type="ARBA" id="ARBA00006187"/>
    </source>
</evidence>